<organism evidence="2 3">
    <name type="scientific">Ensete ventricosum</name>
    <name type="common">Abyssinian banana</name>
    <name type="synonym">Musa ensete</name>
    <dbReference type="NCBI Taxonomy" id="4639"/>
    <lineage>
        <taxon>Eukaryota</taxon>
        <taxon>Viridiplantae</taxon>
        <taxon>Streptophyta</taxon>
        <taxon>Embryophyta</taxon>
        <taxon>Tracheophyta</taxon>
        <taxon>Spermatophyta</taxon>
        <taxon>Magnoliopsida</taxon>
        <taxon>Liliopsida</taxon>
        <taxon>Zingiberales</taxon>
        <taxon>Musaceae</taxon>
        <taxon>Ensete</taxon>
    </lineage>
</organism>
<gene>
    <name evidence="2" type="ORF">OPV22_018025</name>
</gene>
<dbReference type="AlphaFoldDB" id="A0AAV8QV01"/>
<feature type="compositionally biased region" description="Basic and acidic residues" evidence="1">
    <location>
        <begin position="53"/>
        <end position="67"/>
    </location>
</feature>
<evidence type="ECO:0000256" key="1">
    <source>
        <dbReference type="SAM" id="MobiDB-lite"/>
    </source>
</evidence>
<reference evidence="2 3" key="1">
    <citation type="submission" date="2022-12" db="EMBL/GenBank/DDBJ databases">
        <title>Chromosome-scale assembly of the Ensete ventricosum genome.</title>
        <authorList>
            <person name="Dussert Y."/>
            <person name="Stocks J."/>
            <person name="Wendawek A."/>
            <person name="Woldeyes F."/>
            <person name="Nichols R.A."/>
            <person name="Borrell J.S."/>
        </authorList>
    </citation>
    <scope>NUCLEOTIDE SEQUENCE [LARGE SCALE GENOMIC DNA]</scope>
    <source>
        <strain evidence="3">cv. Maze</strain>
        <tissue evidence="2">Seeds</tissue>
    </source>
</reference>
<sequence>MGKDGQRGRRVEEGRKEEEEMTDKKGRGEKRGDAEGGAEKERRRGKRKGRGKGGGEECDREGRVVGEDYKRKEVARKKAVVQIGVAGGGLRQRNPDDESHLPRAGVGGRSGCAAEVERHEAVWQVPLEL</sequence>
<name>A0AAV8QV01_ENSVE</name>
<feature type="region of interest" description="Disordered" evidence="1">
    <location>
        <begin position="85"/>
        <end position="110"/>
    </location>
</feature>
<accession>A0AAV8QV01</accession>
<feature type="region of interest" description="Disordered" evidence="1">
    <location>
        <begin position="1"/>
        <end position="67"/>
    </location>
</feature>
<dbReference type="EMBL" id="JAQQAF010000005">
    <property type="protein sequence ID" value="KAJ8485540.1"/>
    <property type="molecule type" value="Genomic_DNA"/>
</dbReference>
<protein>
    <submittedName>
        <fullName evidence="2">Uncharacterized protein</fullName>
    </submittedName>
</protein>
<comment type="caution">
    <text evidence="2">The sequence shown here is derived from an EMBL/GenBank/DDBJ whole genome shotgun (WGS) entry which is preliminary data.</text>
</comment>
<feature type="compositionally biased region" description="Basic and acidic residues" evidence="1">
    <location>
        <begin position="1"/>
        <end position="42"/>
    </location>
</feature>
<keyword evidence="3" id="KW-1185">Reference proteome</keyword>
<dbReference type="Proteomes" id="UP001222027">
    <property type="component" value="Unassembled WGS sequence"/>
</dbReference>
<proteinExistence type="predicted"/>
<evidence type="ECO:0000313" key="3">
    <source>
        <dbReference type="Proteomes" id="UP001222027"/>
    </source>
</evidence>
<evidence type="ECO:0000313" key="2">
    <source>
        <dbReference type="EMBL" id="KAJ8485540.1"/>
    </source>
</evidence>